<name>A0AAJ0GEP5_9PEZI</name>
<feature type="compositionally biased region" description="Low complexity" evidence="11">
    <location>
        <begin position="68"/>
        <end position="82"/>
    </location>
</feature>
<feature type="region of interest" description="Disordered" evidence="11">
    <location>
        <begin position="1"/>
        <end position="290"/>
    </location>
</feature>
<feature type="compositionally biased region" description="Basic and acidic residues" evidence="11">
    <location>
        <begin position="135"/>
        <end position="144"/>
    </location>
</feature>
<feature type="compositionally biased region" description="Acidic residues" evidence="11">
    <location>
        <begin position="87"/>
        <end position="99"/>
    </location>
</feature>
<accession>A0AAJ0GEP5</accession>
<feature type="compositionally biased region" description="Low complexity" evidence="11">
    <location>
        <begin position="1788"/>
        <end position="1801"/>
    </location>
</feature>
<feature type="compositionally biased region" description="Polar residues" evidence="11">
    <location>
        <begin position="1561"/>
        <end position="1573"/>
    </location>
</feature>
<evidence type="ECO:0000256" key="7">
    <source>
        <dbReference type="ARBA" id="ARBA00023006"/>
    </source>
</evidence>
<feature type="compositionally biased region" description="Basic and acidic residues" evidence="11">
    <location>
        <begin position="161"/>
        <end position="180"/>
    </location>
</feature>
<feature type="domain" description="Sec16 Sec23-binding" evidence="12">
    <location>
        <begin position="1111"/>
        <end position="1414"/>
    </location>
</feature>
<dbReference type="GO" id="GO:0016192">
    <property type="term" value="P:vesicle-mediated transport"/>
    <property type="evidence" value="ECO:0007669"/>
    <property type="project" value="UniProtKB-KW"/>
</dbReference>
<dbReference type="GO" id="GO:0005789">
    <property type="term" value="C:endoplasmic reticulum membrane"/>
    <property type="evidence" value="ECO:0007669"/>
    <property type="project" value="UniProtKB-SubCell"/>
</dbReference>
<feature type="region of interest" description="Disordered" evidence="11">
    <location>
        <begin position="1419"/>
        <end position="1752"/>
    </location>
</feature>
<protein>
    <recommendedName>
        <fullName evidence="10">Protein transport protein sec16</fullName>
    </recommendedName>
</protein>
<gene>
    <name evidence="14" type="primary">SEC16</name>
    <name evidence="14" type="ORF">LTR09_003299</name>
</gene>
<keyword evidence="8 10" id="KW-0472">Membrane</keyword>
<comment type="subcellular location">
    <subcellularLocation>
        <location evidence="1">Endoplasmic reticulum membrane</location>
        <topology evidence="1">Peripheral membrane protein</topology>
        <orientation evidence="1">Cytoplasmic side</orientation>
    </subcellularLocation>
</comment>
<organism evidence="14 15">
    <name type="scientific">Extremus antarcticus</name>
    <dbReference type="NCBI Taxonomy" id="702011"/>
    <lineage>
        <taxon>Eukaryota</taxon>
        <taxon>Fungi</taxon>
        <taxon>Dikarya</taxon>
        <taxon>Ascomycota</taxon>
        <taxon>Pezizomycotina</taxon>
        <taxon>Dothideomycetes</taxon>
        <taxon>Dothideomycetidae</taxon>
        <taxon>Mycosphaerellales</taxon>
        <taxon>Extremaceae</taxon>
        <taxon>Extremus</taxon>
    </lineage>
</organism>
<dbReference type="InterPro" id="IPR024340">
    <property type="entry name" value="Sec16_CCD"/>
</dbReference>
<feature type="compositionally biased region" description="Basic and acidic residues" evidence="11">
    <location>
        <begin position="201"/>
        <end position="221"/>
    </location>
</feature>
<feature type="compositionally biased region" description="Polar residues" evidence="11">
    <location>
        <begin position="579"/>
        <end position="590"/>
    </location>
</feature>
<dbReference type="Gene3D" id="1.25.40.1030">
    <property type="match status" value="1"/>
</dbReference>
<comment type="similarity">
    <text evidence="2 10">Belongs to the SEC16 family.</text>
</comment>
<evidence type="ECO:0000256" key="2">
    <source>
        <dbReference type="ARBA" id="ARBA00005927"/>
    </source>
</evidence>
<dbReference type="Pfam" id="PF12931">
    <property type="entry name" value="TPR_Sec16"/>
    <property type="match status" value="1"/>
</dbReference>
<feature type="compositionally biased region" description="Polar residues" evidence="11">
    <location>
        <begin position="1471"/>
        <end position="1483"/>
    </location>
</feature>
<dbReference type="GO" id="GO:0070973">
    <property type="term" value="P:protein localization to endoplasmic reticulum exit site"/>
    <property type="evidence" value="ECO:0007669"/>
    <property type="project" value="TreeGrafter"/>
</dbReference>
<evidence type="ECO:0000256" key="3">
    <source>
        <dbReference type="ARBA" id="ARBA00022448"/>
    </source>
</evidence>
<feature type="region of interest" description="Disordered" evidence="11">
    <location>
        <begin position="304"/>
        <end position="353"/>
    </location>
</feature>
<feature type="compositionally biased region" description="Low complexity" evidence="11">
    <location>
        <begin position="707"/>
        <end position="725"/>
    </location>
</feature>
<evidence type="ECO:0000256" key="11">
    <source>
        <dbReference type="SAM" id="MobiDB-lite"/>
    </source>
</evidence>
<feature type="compositionally biased region" description="Polar residues" evidence="11">
    <location>
        <begin position="468"/>
        <end position="484"/>
    </location>
</feature>
<evidence type="ECO:0000256" key="9">
    <source>
        <dbReference type="ARBA" id="ARBA00024687"/>
    </source>
</evidence>
<keyword evidence="4 10" id="KW-0256">Endoplasmic reticulum</keyword>
<feature type="compositionally biased region" description="Low complexity" evidence="11">
    <location>
        <begin position="684"/>
        <end position="696"/>
    </location>
</feature>
<feature type="domain" description="Sec16 central conserved" evidence="13">
    <location>
        <begin position="940"/>
        <end position="1061"/>
    </location>
</feature>
<feature type="compositionally biased region" description="Pro residues" evidence="11">
    <location>
        <begin position="647"/>
        <end position="658"/>
    </location>
</feature>
<keyword evidence="6 10" id="KW-0653">Protein transport</keyword>
<feature type="compositionally biased region" description="Low complexity" evidence="11">
    <location>
        <begin position="890"/>
        <end position="901"/>
    </location>
</feature>
<keyword evidence="3 10" id="KW-0813">Transport</keyword>
<feature type="compositionally biased region" description="Low complexity" evidence="11">
    <location>
        <begin position="420"/>
        <end position="458"/>
    </location>
</feature>
<sequence>MEIQQRHPEDLSGVSNDDPLAAHGPGSQPTGTASWNPALRRDSDAPAPEVRQPEDEDDFFDRYPGATPKKQVQLQLPQQSPLRDVESAEDDDDDDDEPESPIRRPSISVQSVIDIRNDGATPDELRRVPSNHVEVTGRLRREAESFEEEDDEALPRPVSQDGEKEILSPEDSMREQREALYEAMPEVEDVEGGKQGGGRDMWQREQGEDVADPSEHYEHQGEVTAMEEAIEPSAAAPLIDDEEPLPTPGLMSREPTMAIQAEEDDHTLEFDGAPAPRQPQPKAMPAHPQLDRSFTTNFSEIPVRSVQTQEQSIPDDWPTVGDDKTFGELLDHATQPQPTSAHANAPEQMAAGESSEIALLDEDEDLLPDDDGEVREEDLAAAWGAVVEDDELLLEETPVDGGVDPSAFFGGEDDDDGFLQDEPAPAVPQQQQRALQTNAQQPPRPQQQQYASSTSTTQLFGGHGRSAGTPSTGLDDLYSTSDSLQQQLPQYGQPQQPPQRPAMNQAQSFVDKAKGGYQSPYDLPMDVVKPRRRPQQTPHQSQQSFSGSFPAPPPRTSSMSSGVPMGQPQVPLSRPAVSGMNSMSPPQSRDANNAPPQQAAATPLPRATGTPNMSSSGFFEDLPMTKKPRARQAGAYTPQQGGIQGMPTPPPSMGPPSQPTSRQNTGGYMPHQQQQRDVLPQTPPVQQQQLQQQSPPMLGGLRRPEQMELLPQQQQSSQSQPLQMPAVPKTRYSPNLQQQQHGGGSSSLPAPAAPPVGRYSPAPVPPGQAQAKPRNPSMPNNIHPFAPPTSSPLAGMHVDKPLPSSPPRANGQQQQHMTISPPERPPPSRYAPSTDAVMEHPAMSQPPINFSPSMQRPRTQSPDAAMKRPRGVMNPGRPSSSAGMGGAAYQQQQQQPQQPQQTSVPQRPVLAHRRQFSREYTFAVPQDERSQDPLERWKGHPIFKWSASGTVLSTFPKQTPFYAAGQGLPAVKCTPGPITIQDANTFMPMDDRNAKFPGPLTARSKRQKKDVLAWLSGKIEDLERQTEGAMLDFSLHPDTRKRIEEKLVLWKLTRVFVEHDGVLEGTAAIEAEVRAILLPNLAQMAQVADLQSPMSATSIAEPVDKQVLFQLRQALLEGQRERALWLAEEKKLWGHAMLIASTLGPDSWKQIVQSFVRSQVKSVGSDARSTAALYQVFAGNSEECVDELVPPSARAGFQFIGVENRRTGGNPLEGLDQWRETVGLIVGNRTTGDGASLLALGKLLQGYGRVEAAGCCFLFARQVAKVSGADEEGVEFALLGANHSASSAETVGHDLDSILLTEVYEYATSLSAQANAVSYLPHLQAFKLLHAQELAGHGLKTNAQAYCDAITSAYTSTTRPSPYYHPVFTQAVADFGAFLAQTPHDGKAGFFSKPAMNKVSSGAASWFSKFVAGDEDAQSVASGAGGAGSEDMAGPFGRVNGESPSLSREDSSSDLYNPMMGGGMPIPGVQQVVNQTFAPSSAPSRYAPGGQASQIPSFGGAGPKMAPLQAFGGSGFPAAEPQRPSSARYAPAPSSSSLGVPRPDTIRRGSDNSLPYAPSSRRGSAQTTSSQGSYEPRPLLADESSAYSYSPAVQSPLVQAQHAPAVQEPSEVELDAANDMLAAHAAQDDEIEGGGYMPPTSSSGGYEPPEYSTYQPYEPEPDSPEDAKPRKKKMFGDDDDSDLTSQAAALTQSKSSADRAADDAFRKAAEADAARDSKGGGEGKKGWLTGWFGGKKDPNAGPGPIKAKLGEENSFHYDEDLKKWVNKKGGAEAAAPVAATPPPPRGGPPSRVASGAGSMGPPMGPPSGPPSRAGSGMGAPPGARPPTSGSGPGFPPSGPPSRVGTPASDAGMNGDGAGAMLPPSMGGAVVPPMRPASSLSTASSIDDLLAGPRKGGTVKGKKKGGRYVDVMAK</sequence>
<evidence type="ECO:0000256" key="8">
    <source>
        <dbReference type="ARBA" id="ARBA00023136"/>
    </source>
</evidence>
<keyword evidence="5 10" id="KW-0931">ER-Golgi transport</keyword>
<dbReference type="GO" id="GO:0070971">
    <property type="term" value="C:endoplasmic reticulum exit site"/>
    <property type="evidence" value="ECO:0007669"/>
    <property type="project" value="UniProtKB-ARBA"/>
</dbReference>
<reference evidence="14" key="1">
    <citation type="submission" date="2023-04" db="EMBL/GenBank/DDBJ databases">
        <title>Black Yeasts Isolated from many extreme environments.</title>
        <authorList>
            <person name="Coleine C."/>
            <person name="Stajich J.E."/>
            <person name="Selbmann L."/>
        </authorList>
    </citation>
    <scope>NUCLEOTIDE SEQUENCE</scope>
    <source>
        <strain evidence="14">CCFEE 5312</strain>
    </source>
</reference>
<evidence type="ECO:0000313" key="14">
    <source>
        <dbReference type="EMBL" id="KAK3056063.1"/>
    </source>
</evidence>
<dbReference type="InterPro" id="IPR024298">
    <property type="entry name" value="Sec16_Sec23-bd"/>
</dbReference>
<evidence type="ECO:0000256" key="5">
    <source>
        <dbReference type="ARBA" id="ARBA00022892"/>
    </source>
</evidence>
<proteinExistence type="inferred from homology"/>
<dbReference type="CDD" id="cd09233">
    <property type="entry name" value="ACE1-Sec16-like"/>
    <property type="match status" value="1"/>
</dbReference>
<feature type="compositionally biased region" description="Low complexity" evidence="11">
    <location>
        <begin position="485"/>
        <end position="494"/>
    </location>
</feature>
<feature type="region of interest" description="Disordered" evidence="11">
    <location>
        <begin position="388"/>
        <end position="907"/>
    </location>
</feature>
<feature type="compositionally biased region" description="Acidic residues" evidence="11">
    <location>
        <begin position="388"/>
        <end position="398"/>
    </location>
</feature>
<dbReference type="GO" id="GO:0007030">
    <property type="term" value="P:Golgi organization"/>
    <property type="evidence" value="ECO:0007669"/>
    <property type="project" value="TreeGrafter"/>
</dbReference>
<feature type="compositionally biased region" description="Polar residues" evidence="11">
    <location>
        <begin position="535"/>
        <end position="547"/>
    </location>
</feature>
<dbReference type="Proteomes" id="UP001271007">
    <property type="component" value="Unassembled WGS sequence"/>
</dbReference>
<comment type="caution">
    <text evidence="14">The sequence shown here is derived from an EMBL/GenBank/DDBJ whole genome shotgun (WGS) entry which is preliminary data.</text>
</comment>
<feature type="compositionally biased region" description="Polar residues" evidence="11">
    <location>
        <begin position="661"/>
        <end position="676"/>
    </location>
</feature>
<dbReference type="PANTHER" id="PTHR13402:SF6">
    <property type="entry name" value="SECRETORY 16, ISOFORM I"/>
    <property type="match status" value="1"/>
</dbReference>
<feature type="region of interest" description="Disordered" evidence="11">
    <location>
        <begin position="1768"/>
        <end position="1913"/>
    </location>
</feature>
<keyword evidence="7 10" id="KW-0072">Autophagy</keyword>
<evidence type="ECO:0000256" key="6">
    <source>
        <dbReference type="ARBA" id="ARBA00022927"/>
    </source>
</evidence>
<dbReference type="GO" id="GO:0012507">
    <property type="term" value="C:ER to Golgi transport vesicle membrane"/>
    <property type="evidence" value="ECO:0007669"/>
    <property type="project" value="TreeGrafter"/>
</dbReference>
<feature type="compositionally biased region" description="Basic and acidic residues" evidence="11">
    <location>
        <begin position="321"/>
        <end position="331"/>
    </location>
</feature>
<evidence type="ECO:0000259" key="13">
    <source>
        <dbReference type="Pfam" id="PF12932"/>
    </source>
</evidence>
<feature type="compositionally biased region" description="Low complexity" evidence="11">
    <location>
        <begin position="1523"/>
        <end position="1537"/>
    </location>
</feature>
<feature type="compositionally biased region" description="Polar residues" evidence="11">
    <location>
        <begin position="1683"/>
        <end position="1692"/>
    </location>
</feature>
<dbReference type="PANTHER" id="PTHR13402">
    <property type="entry name" value="RGPR-RELATED"/>
    <property type="match status" value="1"/>
</dbReference>
<evidence type="ECO:0000256" key="1">
    <source>
        <dbReference type="ARBA" id="ARBA00004397"/>
    </source>
</evidence>
<evidence type="ECO:0000256" key="4">
    <source>
        <dbReference type="ARBA" id="ARBA00022824"/>
    </source>
</evidence>
<evidence type="ECO:0000259" key="12">
    <source>
        <dbReference type="Pfam" id="PF12931"/>
    </source>
</evidence>
<feature type="compositionally biased region" description="Low complexity" evidence="11">
    <location>
        <begin position="591"/>
        <end position="601"/>
    </location>
</feature>
<evidence type="ECO:0000256" key="10">
    <source>
        <dbReference type="RuleBase" id="RU364101"/>
    </source>
</evidence>
<dbReference type="EMBL" id="JAWDJX010000007">
    <property type="protein sequence ID" value="KAK3056063.1"/>
    <property type="molecule type" value="Genomic_DNA"/>
</dbReference>
<feature type="compositionally biased region" description="Polar residues" evidence="11">
    <location>
        <begin position="1585"/>
        <end position="1598"/>
    </location>
</feature>
<dbReference type="GO" id="GO:0015031">
    <property type="term" value="P:protein transport"/>
    <property type="evidence" value="ECO:0007669"/>
    <property type="project" value="UniProtKB-KW"/>
</dbReference>
<dbReference type="GO" id="GO:0006914">
    <property type="term" value="P:autophagy"/>
    <property type="evidence" value="ECO:0007669"/>
    <property type="project" value="UniProtKB-KW"/>
</dbReference>
<comment type="function">
    <text evidence="9 10">Involved in the initiation of assembly of the COPII coat required for the formation of transport vesicles from the endoplasmic reticulum (ER) and the selection of cargo molecules. Also involved in autophagy.</text>
</comment>
<dbReference type="FunFam" id="1.25.40.1030:FF:000008">
    <property type="entry name" value="Protein transport protein sec16"/>
    <property type="match status" value="1"/>
</dbReference>
<keyword evidence="15" id="KW-1185">Reference proteome</keyword>
<feature type="compositionally biased region" description="Basic and acidic residues" evidence="11">
    <location>
        <begin position="1696"/>
        <end position="1725"/>
    </location>
</feature>
<feature type="compositionally biased region" description="Low complexity" evidence="11">
    <location>
        <begin position="1810"/>
        <end position="1829"/>
    </location>
</feature>
<feature type="compositionally biased region" description="Polar residues" evidence="11">
    <location>
        <begin position="846"/>
        <end position="862"/>
    </location>
</feature>
<feature type="compositionally biased region" description="Basic and acidic residues" evidence="11">
    <location>
        <begin position="1"/>
        <end position="10"/>
    </location>
</feature>
<evidence type="ECO:0000313" key="15">
    <source>
        <dbReference type="Proteomes" id="UP001271007"/>
    </source>
</evidence>
<dbReference type="Pfam" id="PF12932">
    <property type="entry name" value="Sec16"/>
    <property type="match status" value="1"/>
</dbReference>